<name>A0ABV3I067_9ACTN</name>
<dbReference type="InterPro" id="IPR003741">
    <property type="entry name" value="LUD_dom"/>
</dbReference>
<dbReference type="Pfam" id="PF13577">
    <property type="entry name" value="SnoaL_4"/>
    <property type="match status" value="1"/>
</dbReference>
<dbReference type="PANTHER" id="PTHR36179:SF2">
    <property type="entry name" value="LUD DOMAIN-CONTAINING PROTEIN"/>
    <property type="match status" value="1"/>
</dbReference>
<evidence type="ECO:0000259" key="2">
    <source>
        <dbReference type="Pfam" id="PF02589"/>
    </source>
</evidence>
<keyword evidence="5" id="KW-1185">Reference proteome</keyword>
<sequence>MNDFQEIADRVEIEALRGEFTDAAMMRDRARLAALFTPDGVLRMPNVPVEFIGREEIRAGGERLQSQWDFFVQNSHPGTIRIDGDTAVGRTYMQEIARLLDGRSCVNFAVYHDTYRRTPEGWRFAERVYEVRYVDTTPLEGSAPGPDAQAHGSDDAGGVGRAAAAGEAGDAGRASGAGEAEASAMGTPDDFGAPASAERLDRAIAALRANGFTAELLDDAAAARARIKDLIPEGAGVFTGASETLRLSGIAQDIEAGDRYRAVRPRVLTMDRATESDRIRRLTATPDVLVASAAAVTETGSLVIASGSGSQLPASAGGAARAIWVVGAQKVVPDLNTALRRVEEHALPLETARALAVYGHPSAVNRLLVLNAEPQPGRATVLLLREAIGY</sequence>
<feature type="domain" description="LUD" evidence="2">
    <location>
        <begin position="201"/>
        <end position="382"/>
    </location>
</feature>
<comment type="caution">
    <text evidence="4">The sequence shown here is derived from an EMBL/GenBank/DDBJ whole genome shotgun (WGS) entry which is preliminary data.</text>
</comment>
<evidence type="ECO:0000313" key="4">
    <source>
        <dbReference type="EMBL" id="MEV4684248.1"/>
    </source>
</evidence>
<dbReference type="Gene3D" id="3.10.450.50">
    <property type="match status" value="1"/>
</dbReference>
<dbReference type="SUPFAM" id="SSF54427">
    <property type="entry name" value="NTF2-like"/>
    <property type="match status" value="1"/>
</dbReference>
<dbReference type="InterPro" id="IPR024185">
    <property type="entry name" value="FTHF_cligase-like_sf"/>
</dbReference>
<gene>
    <name evidence="4" type="ORF">AB0K36_26160</name>
</gene>
<dbReference type="EMBL" id="JBFAQK010000048">
    <property type="protein sequence ID" value="MEV4684248.1"/>
    <property type="molecule type" value="Genomic_DNA"/>
</dbReference>
<dbReference type="RefSeq" id="WP_364598899.1">
    <property type="nucleotide sequence ID" value="NZ_JBFAQK010000048.1"/>
</dbReference>
<dbReference type="Proteomes" id="UP001552521">
    <property type="component" value="Unassembled WGS sequence"/>
</dbReference>
<protein>
    <submittedName>
        <fullName evidence="4">LUD domain-containing protein</fullName>
    </submittedName>
</protein>
<evidence type="ECO:0000256" key="1">
    <source>
        <dbReference type="SAM" id="MobiDB-lite"/>
    </source>
</evidence>
<organism evidence="4 5">
    <name type="scientific">Streptomyces kurssanovii</name>
    <dbReference type="NCBI Taxonomy" id="67312"/>
    <lineage>
        <taxon>Bacteria</taxon>
        <taxon>Bacillati</taxon>
        <taxon>Actinomycetota</taxon>
        <taxon>Actinomycetes</taxon>
        <taxon>Kitasatosporales</taxon>
        <taxon>Streptomycetaceae</taxon>
        <taxon>Streptomyces</taxon>
    </lineage>
</organism>
<dbReference type="Gene3D" id="3.40.50.10420">
    <property type="entry name" value="NagB/RpiA/CoA transferase-like"/>
    <property type="match status" value="1"/>
</dbReference>
<feature type="region of interest" description="Disordered" evidence="1">
    <location>
        <begin position="139"/>
        <end position="194"/>
    </location>
</feature>
<feature type="domain" description="SnoaL-like" evidence="3">
    <location>
        <begin position="5"/>
        <end position="127"/>
    </location>
</feature>
<dbReference type="InterPro" id="IPR032710">
    <property type="entry name" value="NTF2-like_dom_sf"/>
</dbReference>
<dbReference type="Pfam" id="PF02589">
    <property type="entry name" value="LUD_dom"/>
    <property type="match status" value="1"/>
</dbReference>
<dbReference type="InterPro" id="IPR037401">
    <property type="entry name" value="SnoaL-like"/>
</dbReference>
<reference evidence="4 5" key="1">
    <citation type="submission" date="2024-06" db="EMBL/GenBank/DDBJ databases">
        <title>The Natural Products Discovery Center: Release of the First 8490 Sequenced Strains for Exploring Actinobacteria Biosynthetic Diversity.</title>
        <authorList>
            <person name="Kalkreuter E."/>
            <person name="Kautsar S.A."/>
            <person name="Yang D."/>
            <person name="Bader C.D."/>
            <person name="Teijaro C.N."/>
            <person name="Fluegel L."/>
            <person name="Davis C.M."/>
            <person name="Simpson J.R."/>
            <person name="Lauterbach L."/>
            <person name="Steele A.D."/>
            <person name="Gui C."/>
            <person name="Meng S."/>
            <person name="Li G."/>
            <person name="Viehrig K."/>
            <person name="Ye F."/>
            <person name="Su P."/>
            <person name="Kiefer A.F."/>
            <person name="Nichols A."/>
            <person name="Cepeda A.J."/>
            <person name="Yan W."/>
            <person name="Fan B."/>
            <person name="Jiang Y."/>
            <person name="Adhikari A."/>
            <person name="Zheng C.-J."/>
            <person name="Schuster L."/>
            <person name="Cowan T.M."/>
            <person name="Smanski M.J."/>
            <person name="Chevrette M.G."/>
            <person name="De Carvalho L.P.S."/>
            <person name="Shen B."/>
        </authorList>
    </citation>
    <scope>NUCLEOTIDE SEQUENCE [LARGE SCALE GENOMIC DNA]</scope>
    <source>
        <strain evidence="4 5">NPDC049344</strain>
    </source>
</reference>
<feature type="compositionally biased region" description="Low complexity" evidence="1">
    <location>
        <begin position="161"/>
        <end position="184"/>
    </location>
</feature>
<dbReference type="SUPFAM" id="SSF100950">
    <property type="entry name" value="NagB/RpiA/CoA transferase-like"/>
    <property type="match status" value="1"/>
</dbReference>
<evidence type="ECO:0000313" key="5">
    <source>
        <dbReference type="Proteomes" id="UP001552521"/>
    </source>
</evidence>
<evidence type="ECO:0000259" key="3">
    <source>
        <dbReference type="Pfam" id="PF13577"/>
    </source>
</evidence>
<dbReference type="PANTHER" id="PTHR36179">
    <property type="entry name" value="LUD_DOM DOMAIN-CONTAINING PROTEIN"/>
    <property type="match status" value="1"/>
</dbReference>
<proteinExistence type="predicted"/>
<dbReference type="InterPro" id="IPR037171">
    <property type="entry name" value="NagB/RpiA_transferase-like"/>
</dbReference>
<accession>A0ABV3I067</accession>